<gene>
    <name evidence="1" type="ORF">DFJ64_3782</name>
</gene>
<dbReference type="EMBL" id="QTUC01000001">
    <property type="protein sequence ID" value="REF38307.1"/>
    <property type="molecule type" value="Genomic_DNA"/>
</dbReference>
<organism evidence="1 2">
    <name type="scientific">Thermasporomyces composti</name>
    <dbReference type="NCBI Taxonomy" id="696763"/>
    <lineage>
        <taxon>Bacteria</taxon>
        <taxon>Bacillati</taxon>
        <taxon>Actinomycetota</taxon>
        <taxon>Actinomycetes</taxon>
        <taxon>Propionibacteriales</taxon>
        <taxon>Nocardioidaceae</taxon>
        <taxon>Thermasporomyces</taxon>
    </lineage>
</organism>
<dbReference type="AlphaFoldDB" id="A0A3D9V9X0"/>
<proteinExistence type="predicted"/>
<name>A0A3D9V9X0_THECX</name>
<dbReference type="Proteomes" id="UP000256485">
    <property type="component" value="Unassembled WGS sequence"/>
</dbReference>
<evidence type="ECO:0000313" key="2">
    <source>
        <dbReference type="Proteomes" id="UP000256485"/>
    </source>
</evidence>
<sequence length="241" mass="25164">MRTMPRAARFVTWGNAWLAGATSLDEADEGIRAGDAAHHVIGLPGQDEPTPIVLSLGALRTLGTKAFTLALPVPGDPLGLAGPREFTESALEAGEAVVCEGSGLGLVPLVVGAGVQWRVHQANPATPLAFTEASADLAHTLQDVIDQLAELDVARWRPEVAEALVDLRRVGASGDGLPAGYSARAEQLAARARRCLLLCQLALDDDGGATTVYEAESRRQALRSLEAAARRALVAACAPPR</sequence>
<evidence type="ECO:0000313" key="1">
    <source>
        <dbReference type="EMBL" id="REF38307.1"/>
    </source>
</evidence>
<dbReference type="RefSeq" id="WP_115851623.1">
    <property type="nucleotide sequence ID" value="NZ_QTUC01000001.1"/>
</dbReference>
<accession>A0A3D9V9X0</accession>
<comment type="caution">
    <text evidence="1">The sequence shown here is derived from an EMBL/GenBank/DDBJ whole genome shotgun (WGS) entry which is preliminary data.</text>
</comment>
<keyword evidence="2" id="KW-1185">Reference proteome</keyword>
<dbReference type="OrthoDB" id="3524093at2"/>
<reference evidence="1 2" key="1">
    <citation type="submission" date="2018-08" db="EMBL/GenBank/DDBJ databases">
        <title>Sequencing the genomes of 1000 actinobacteria strains.</title>
        <authorList>
            <person name="Klenk H.-P."/>
        </authorList>
    </citation>
    <scope>NUCLEOTIDE SEQUENCE [LARGE SCALE GENOMIC DNA]</scope>
    <source>
        <strain evidence="1 2">DSM 22891</strain>
    </source>
</reference>
<protein>
    <submittedName>
        <fullName evidence="1">Uncharacterized protein</fullName>
    </submittedName>
</protein>